<evidence type="ECO:0000313" key="4">
    <source>
        <dbReference type="WBParaSite" id="ECPE_0001105601-mRNA-1"/>
    </source>
</evidence>
<proteinExistence type="predicted"/>
<dbReference type="AlphaFoldDB" id="A0A183AVN7"/>
<sequence length="70" mass="7617">MADVTSLLLTFPPRLDGFMMDMDNAVWRAEVLGIIQEQALELEKLKAEVNAVGSRDGGPSNRSLRGANLS</sequence>
<dbReference type="Proteomes" id="UP000272942">
    <property type="component" value="Unassembled WGS sequence"/>
</dbReference>
<keyword evidence="3" id="KW-1185">Reference proteome</keyword>
<reference evidence="2 3" key="2">
    <citation type="submission" date="2018-11" db="EMBL/GenBank/DDBJ databases">
        <authorList>
            <consortium name="Pathogen Informatics"/>
        </authorList>
    </citation>
    <scope>NUCLEOTIDE SEQUENCE [LARGE SCALE GENOMIC DNA]</scope>
    <source>
        <strain evidence="2 3">Egypt</strain>
    </source>
</reference>
<protein>
    <submittedName>
        <fullName evidence="4">Rx_N domain-containing protein</fullName>
    </submittedName>
</protein>
<evidence type="ECO:0000313" key="3">
    <source>
        <dbReference type="Proteomes" id="UP000272942"/>
    </source>
</evidence>
<organism evidence="4">
    <name type="scientific">Echinostoma caproni</name>
    <dbReference type="NCBI Taxonomy" id="27848"/>
    <lineage>
        <taxon>Eukaryota</taxon>
        <taxon>Metazoa</taxon>
        <taxon>Spiralia</taxon>
        <taxon>Lophotrochozoa</taxon>
        <taxon>Platyhelminthes</taxon>
        <taxon>Trematoda</taxon>
        <taxon>Digenea</taxon>
        <taxon>Plagiorchiida</taxon>
        <taxon>Echinostomata</taxon>
        <taxon>Echinostomatoidea</taxon>
        <taxon>Echinostomatidae</taxon>
        <taxon>Echinostoma</taxon>
    </lineage>
</organism>
<evidence type="ECO:0000313" key="2">
    <source>
        <dbReference type="EMBL" id="VDP87957.1"/>
    </source>
</evidence>
<gene>
    <name evidence="2" type="ORF">ECPE_LOCUS11021</name>
</gene>
<dbReference type="EMBL" id="UZAN01050087">
    <property type="protein sequence ID" value="VDP87957.1"/>
    <property type="molecule type" value="Genomic_DNA"/>
</dbReference>
<reference evidence="4" key="1">
    <citation type="submission" date="2016-06" db="UniProtKB">
        <authorList>
            <consortium name="WormBaseParasite"/>
        </authorList>
    </citation>
    <scope>IDENTIFICATION</scope>
</reference>
<feature type="region of interest" description="Disordered" evidence="1">
    <location>
        <begin position="51"/>
        <end position="70"/>
    </location>
</feature>
<name>A0A183AVN7_9TREM</name>
<evidence type="ECO:0000256" key="1">
    <source>
        <dbReference type="SAM" id="MobiDB-lite"/>
    </source>
</evidence>
<dbReference type="WBParaSite" id="ECPE_0001105601-mRNA-1">
    <property type="protein sequence ID" value="ECPE_0001105601-mRNA-1"/>
    <property type="gene ID" value="ECPE_0001105601"/>
</dbReference>
<accession>A0A183AVN7</accession>